<keyword evidence="2" id="KW-1185">Reference proteome</keyword>
<dbReference type="RefSeq" id="WP_375518211.1">
    <property type="nucleotide sequence ID" value="NZ_JBHIRY010000001.1"/>
</dbReference>
<name>A0ABV5BUJ0_9BACL</name>
<evidence type="ECO:0000313" key="2">
    <source>
        <dbReference type="Proteomes" id="UP001580430"/>
    </source>
</evidence>
<gene>
    <name evidence="1" type="ORF">ACE5LO_01000</name>
</gene>
<organism evidence="1 2">
    <name type="scientific">Paenibacillus medicaginis</name>
    <dbReference type="NCBI Taxonomy" id="1470560"/>
    <lineage>
        <taxon>Bacteria</taxon>
        <taxon>Bacillati</taxon>
        <taxon>Bacillota</taxon>
        <taxon>Bacilli</taxon>
        <taxon>Bacillales</taxon>
        <taxon>Paenibacillaceae</taxon>
        <taxon>Paenibacillus</taxon>
    </lineage>
</organism>
<dbReference type="Proteomes" id="UP001580430">
    <property type="component" value="Unassembled WGS sequence"/>
</dbReference>
<evidence type="ECO:0000313" key="1">
    <source>
        <dbReference type="EMBL" id="MFB5758959.1"/>
    </source>
</evidence>
<proteinExistence type="predicted"/>
<dbReference type="EMBL" id="JBHIRY010000001">
    <property type="protein sequence ID" value="MFB5758959.1"/>
    <property type="molecule type" value="Genomic_DNA"/>
</dbReference>
<sequence length="102" mass="12222">MYLVKYPVEYEGHKYMVSVYEEDIFHGVLRIVAEVFVKNQGLLNFKRFKSVHKLERGWDESYKELAIRAVKSYAKKTTTEIHKELDKQKGIEEFKYWDGVIE</sequence>
<reference evidence="1 2" key="1">
    <citation type="submission" date="2024-09" db="EMBL/GenBank/DDBJ databases">
        <title>Paenibacillus zeirhizospherea sp. nov., isolated from surface of the maize (Zea mays) roots in a horticulture field, Hungary.</title>
        <authorList>
            <person name="Marton D."/>
            <person name="Farkas M."/>
            <person name="Bedics A."/>
            <person name="Toth E."/>
            <person name="Tancsics A."/>
            <person name="Boka K."/>
            <person name="Marati G."/>
            <person name="Kriszt B."/>
            <person name="Cserhati M."/>
        </authorList>
    </citation>
    <scope>NUCLEOTIDE SEQUENCE [LARGE SCALE GENOMIC DNA]</scope>
    <source>
        <strain evidence="1 2">JCM 18446</strain>
    </source>
</reference>
<accession>A0ABV5BUJ0</accession>
<protein>
    <submittedName>
        <fullName evidence="1">Uncharacterized protein</fullName>
    </submittedName>
</protein>
<comment type="caution">
    <text evidence="1">The sequence shown here is derived from an EMBL/GenBank/DDBJ whole genome shotgun (WGS) entry which is preliminary data.</text>
</comment>